<keyword evidence="2" id="KW-1185">Reference proteome</keyword>
<evidence type="ECO:0000313" key="1">
    <source>
        <dbReference type="EMBL" id="KAJ8640393.1"/>
    </source>
</evidence>
<accession>A0ACC2M4J2</accession>
<organism evidence="1 2">
    <name type="scientific">Persea americana</name>
    <name type="common">Avocado</name>
    <dbReference type="NCBI Taxonomy" id="3435"/>
    <lineage>
        <taxon>Eukaryota</taxon>
        <taxon>Viridiplantae</taxon>
        <taxon>Streptophyta</taxon>
        <taxon>Embryophyta</taxon>
        <taxon>Tracheophyta</taxon>
        <taxon>Spermatophyta</taxon>
        <taxon>Magnoliopsida</taxon>
        <taxon>Magnoliidae</taxon>
        <taxon>Laurales</taxon>
        <taxon>Lauraceae</taxon>
        <taxon>Persea</taxon>
    </lineage>
</organism>
<proteinExistence type="predicted"/>
<gene>
    <name evidence="1" type="ORF">MRB53_017087</name>
</gene>
<name>A0ACC2M4J2_PERAE</name>
<dbReference type="Proteomes" id="UP001234297">
    <property type="component" value="Chromosome 5"/>
</dbReference>
<sequence>MRKARRSHFQAKPSDLMYARKKYLLRFNRSQGHQRTQAFGCIPPLSLYLYIVCRESTFSLVEEICGCEHVSNISFTAEMASQTVSPAAAPSAQVVGHAFVEQYYHILHRSPESVYKFYQDSSLVSRPEPNGVMTLVTTMQSINAKILSLDYKNLKAEIKTADAQESHMGGVTVLVTGYLTGMDNVRRPFAQSFFLAPQDKGYFVLNDVFRYMDECESVENSSTVANGVSETAPKAPLIPDPEPTPSVDHHVLNHATSISEEYVNNGTEVSDTSDNEDGSVVEEEEVVDTGGKSSQNEVQEVPSASVLDDTRKKSYASIVKVMKTAVSSAIYVPTTTVRVTPAKPEQQSVASPAPAPELETPATGSGGAHENSSHHEEAESRSIYIRGLPLNAEAAQVEEEFKKFGPIKPGGVQVRSNRQQGFCFGFVEFESSSSMHSAIEASPVMIGGCQASIEEKRTTSSFRANGGGRWRFPSGRGNFRNDNFRGRGNFGNRGYGRSDFGTRGEFSSRGRVPSGRSNESYQRVDQNMSGRASRSGGMNQNAAST</sequence>
<protein>
    <submittedName>
        <fullName evidence="1">Uncharacterized protein</fullName>
    </submittedName>
</protein>
<dbReference type="EMBL" id="CM056813">
    <property type="protein sequence ID" value="KAJ8640393.1"/>
    <property type="molecule type" value="Genomic_DNA"/>
</dbReference>
<reference evidence="1 2" key="1">
    <citation type="journal article" date="2022" name="Hortic Res">
        <title>A haplotype resolved chromosomal level avocado genome allows analysis of novel avocado genes.</title>
        <authorList>
            <person name="Nath O."/>
            <person name="Fletcher S.J."/>
            <person name="Hayward A."/>
            <person name="Shaw L.M."/>
            <person name="Masouleh A.K."/>
            <person name="Furtado A."/>
            <person name="Henry R.J."/>
            <person name="Mitter N."/>
        </authorList>
    </citation>
    <scope>NUCLEOTIDE SEQUENCE [LARGE SCALE GENOMIC DNA]</scope>
    <source>
        <strain evidence="2">cv. Hass</strain>
    </source>
</reference>
<evidence type="ECO:0000313" key="2">
    <source>
        <dbReference type="Proteomes" id="UP001234297"/>
    </source>
</evidence>
<comment type="caution">
    <text evidence="1">The sequence shown here is derived from an EMBL/GenBank/DDBJ whole genome shotgun (WGS) entry which is preliminary data.</text>
</comment>